<dbReference type="VEuPathDB" id="PlasmoDB:POWCR01_060013900"/>
<evidence type="ECO:0000256" key="1">
    <source>
        <dbReference type="SAM" id="Coils"/>
    </source>
</evidence>
<name>A0A1C3KPV1_PLAOA</name>
<feature type="coiled-coil region" evidence="1">
    <location>
        <begin position="10"/>
        <end position="37"/>
    </location>
</feature>
<dbReference type="OrthoDB" id="387521at2759"/>
<evidence type="ECO:0000313" key="3">
    <source>
        <dbReference type="EMBL" id="SBT76091.1"/>
    </source>
</evidence>
<evidence type="ECO:0000313" key="4">
    <source>
        <dbReference type="Proteomes" id="UP000243200"/>
    </source>
</evidence>
<feature type="compositionally biased region" description="Basic residues" evidence="2">
    <location>
        <begin position="82"/>
        <end position="93"/>
    </location>
</feature>
<feature type="compositionally biased region" description="Basic and acidic residues" evidence="2">
    <location>
        <begin position="67"/>
        <end position="81"/>
    </location>
</feature>
<keyword evidence="1" id="KW-0175">Coiled coil</keyword>
<dbReference type="AlphaFoldDB" id="A0A1C3KPV1"/>
<dbReference type="EMBL" id="LT594510">
    <property type="protein sequence ID" value="SBT76091.1"/>
    <property type="molecule type" value="Genomic_DNA"/>
</dbReference>
<reference evidence="3 4" key="1">
    <citation type="submission" date="2016-06" db="EMBL/GenBank/DDBJ databases">
        <authorList>
            <consortium name="Pathogen Informatics"/>
        </authorList>
    </citation>
    <scope>NUCLEOTIDE SEQUENCE [LARGE SCALE GENOMIC DNA]</scope>
    <source>
        <strain evidence="3">PowCR01</strain>
    </source>
</reference>
<feature type="compositionally biased region" description="Acidic residues" evidence="2">
    <location>
        <begin position="97"/>
        <end position="114"/>
    </location>
</feature>
<feature type="region of interest" description="Disordered" evidence="2">
    <location>
        <begin position="67"/>
        <end position="177"/>
    </location>
</feature>
<accession>A0A1C3KPV1</accession>
<sequence length="303" mass="35202">MNAKNNMFLILRQEDKIKKQAKKIKEDQQKKENEKKDVNSFSFDVSKYASWADMMDEYDEFFYDVDKLKGQEKSPMDTNIEKKKKKGKKKKKKVQEDSDYSSDEEEDDDEEEQQQTEQQIGESSEKGVVKRSASHNKNAGIGPNGSVNKKKSSGNTNKQKNAEKKKKSKKEKEKNNFENILLEFTKEDKVNTAVGNIEQDNLADGTLNDEEINDDLLKREDNCENNLGNDTPSATNQKENNVIDVNERLKLLRNRAPRKKKKREKVDDIIAIVEKEENIKKKIQDKLKQKEKQKLKIKPKSIQ</sequence>
<evidence type="ECO:0000256" key="2">
    <source>
        <dbReference type="SAM" id="MobiDB-lite"/>
    </source>
</evidence>
<proteinExistence type="predicted"/>
<feature type="coiled-coil region" evidence="1">
    <location>
        <begin position="235"/>
        <end position="293"/>
    </location>
</feature>
<gene>
    <name evidence="3" type="primary">PowCR01_060013900</name>
    <name evidence="3" type="ORF">POWCR01_060013900</name>
</gene>
<dbReference type="Proteomes" id="UP000243200">
    <property type="component" value="Chromosome 6"/>
</dbReference>
<protein>
    <submittedName>
        <fullName evidence="3">Uncharacterized protein</fullName>
    </submittedName>
</protein>
<dbReference type="VEuPathDB" id="PlasmoDB:PocGH01_06019100"/>
<organism evidence="3 4">
    <name type="scientific">Plasmodium ovale</name>
    <name type="common">malaria parasite P. ovale</name>
    <dbReference type="NCBI Taxonomy" id="36330"/>
    <lineage>
        <taxon>Eukaryota</taxon>
        <taxon>Sar</taxon>
        <taxon>Alveolata</taxon>
        <taxon>Apicomplexa</taxon>
        <taxon>Aconoidasida</taxon>
        <taxon>Haemosporida</taxon>
        <taxon>Plasmodiidae</taxon>
        <taxon>Plasmodium</taxon>
        <taxon>Plasmodium (Plasmodium)</taxon>
    </lineage>
</organism>